<dbReference type="InterPro" id="IPR055346">
    <property type="entry name" value="Fe-S_cluster_assembly_SufBD"/>
</dbReference>
<dbReference type="InterPro" id="IPR000825">
    <property type="entry name" value="SUF_FeS_clus_asmbl_SufBD_core"/>
</dbReference>
<dbReference type="Proteomes" id="UP000748752">
    <property type="component" value="Unassembled WGS sequence"/>
</dbReference>
<dbReference type="EMBL" id="NRRV01000073">
    <property type="protein sequence ID" value="MBK1633238.1"/>
    <property type="molecule type" value="Genomic_DNA"/>
</dbReference>
<evidence type="ECO:0000313" key="3">
    <source>
        <dbReference type="Proteomes" id="UP000748752"/>
    </source>
</evidence>
<evidence type="ECO:0000313" key="2">
    <source>
        <dbReference type="EMBL" id="MBK1633238.1"/>
    </source>
</evidence>
<evidence type="ECO:0000259" key="1">
    <source>
        <dbReference type="Pfam" id="PF01458"/>
    </source>
</evidence>
<dbReference type="RefSeq" id="WP_200241359.1">
    <property type="nucleotide sequence ID" value="NZ_NRRV01000073.1"/>
</dbReference>
<dbReference type="SUPFAM" id="SSF101960">
    <property type="entry name" value="Stabilizer of iron transporter SufD"/>
    <property type="match status" value="1"/>
</dbReference>
<protein>
    <recommendedName>
        <fullName evidence="1">SUF system FeS cluster assembly SufBD core domain-containing protein</fullName>
    </recommendedName>
</protein>
<accession>A0ABS1CNF6</accession>
<reference evidence="2 3" key="1">
    <citation type="journal article" date="2020" name="Microorganisms">
        <title>Osmotic Adaptation and Compatible Solute Biosynthesis of Phototrophic Bacteria as Revealed from Genome Analyses.</title>
        <authorList>
            <person name="Imhoff J.F."/>
            <person name="Rahn T."/>
            <person name="Kunzel S."/>
            <person name="Keller A."/>
            <person name="Neulinger S.C."/>
        </authorList>
    </citation>
    <scope>NUCLEOTIDE SEQUENCE [LARGE SCALE GENOMIC DNA]</scope>
    <source>
        <strain evidence="2 3">DSM 6210</strain>
    </source>
</reference>
<keyword evidence="3" id="KW-1185">Reference proteome</keyword>
<gene>
    <name evidence="2" type="ORF">CKO31_21275</name>
</gene>
<dbReference type="PANTHER" id="PTHR30508:SF6">
    <property type="entry name" value="UPF0051 PROTEIN MJ0034"/>
    <property type="match status" value="1"/>
</dbReference>
<dbReference type="PANTHER" id="PTHR30508">
    <property type="entry name" value="FES CLUSTER ASSEMBLY PROTEIN SUF"/>
    <property type="match status" value="1"/>
</dbReference>
<organism evidence="2 3">
    <name type="scientific">Thiohalocapsa halophila</name>
    <dbReference type="NCBI Taxonomy" id="69359"/>
    <lineage>
        <taxon>Bacteria</taxon>
        <taxon>Pseudomonadati</taxon>
        <taxon>Pseudomonadota</taxon>
        <taxon>Gammaproteobacteria</taxon>
        <taxon>Chromatiales</taxon>
        <taxon>Chromatiaceae</taxon>
        <taxon>Thiohalocapsa</taxon>
    </lineage>
</organism>
<name>A0ABS1CNF6_9GAMM</name>
<comment type="caution">
    <text evidence="2">The sequence shown here is derived from an EMBL/GenBank/DDBJ whole genome shotgun (WGS) entry which is preliminary data.</text>
</comment>
<dbReference type="Pfam" id="PF01458">
    <property type="entry name" value="SUFBD_core"/>
    <property type="match status" value="1"/>
</dbReference>
<feature type="domain" description="SUF system FeS cluster assembly SufBD core" evidence="1">
    <location>
        <begin position="92"/>
        <end position="315"/>
    </location>
</feature>
<sequence length="325" mass="34853">MTRSPPDGSALARLQSALDRVGVTDAALQDADTAHLLVDAHRALSVHDVPGVEVQVRRRLLGIAVDVRVQPGAQIANPVHLCFGLSNPFGAQRVRLDVDIGEGASVRFLAHCLFARTRHASHRMRARIQVRRDAQLSIEEGHVHGAAGGIVVTPRARISVGPGARLFSDFSLLQGRVGRLRSDYRVDVAEQGLAELAVRVRGRAEDRIELNDHIRLNGIGARGLVKTRVALTDRAQAVVRSTTEGNAADARGHMDCTEIVKDQAQGESVPVVRVGDPKAQVTHEAAIGTVDQTQLETLMAHGLTPDQAIELVISGMLRPAATEPA</sequence>
<proteinExistence type="predicted"/>
<dbReference type="InterPro" id="IPR037284">
    <property type="entry name" value="SUF_FeS_clus_asmbl_SufBD_sf"/>
</dbReference>